<feature type="region of interest" description="Disordered" evidence="5">
    <location>
        <begin position="1"/>
        <end position="175"/>
    </location>
</feature>
<evidence type="ECO:0000256" key="3">
    <source>
        <dbReference type="ARBA" id="ARBA00022777"/>
    </source>
</evidence>
<dbReference type="GO" id="GO:0032958">
    <property type="term" value="P:inositol phosphate biosynthetic process"/>
    <property type="evidence" value="ECO:0007669"/>
    <property type="project" value="InterPro"/>
</dbReference>
<comment type="similarity">
    <text evidence="1 4">Belongs to the inositol phosphokinase (IPK) family.</text>
</comment>
<feature type="region of interest" description="Disordered" evidence="5">
    <location>
        <begin position="662"/>
        <end position="700"/>
    </location>
</feature>
<name>A0A0D2IYZ0_9EURO</name>
<dbReference type="GO" id="GO:0046854">
    <property type="term" value="P:phosphatidylinositol phosphate biosynthetic process"/>
    <property type="evidence" value="ECO:0007669"/>
    <property type="project" value="TreeGrafter"/>
</dbReference>
<feature type="compositionally biased region" description="Basic residues" evidence="5">
    <location>
        <begin position="825"/>
        <end position="835"/>
    </location>
</feature>
<dbReference type="PANTHER" id="PTHR12400">
    <property type="entry name" value="INOSITOL POLYPHOSPHATE KINASE"/>
    <property type="match status" value="1"/>
</dbReference>
<evidence type="ECO:0000256" key="2">
    <source>
        <dbReference type="ARBA" id="ARBA00022679"/>
    </source>
</evidence>
<evidence type="ECO:0000256" key="5">
    <source>
        <dbReference type="SAM" id="MobiDB-lite"/>
    </source>
</evidence>
<protein>
    <recommendedName>
        <fullName evidence="4">Kinase</fullName>
        <ecNumber evidence="4">2.7.-.-</ecNumber>
    </recommendedName>
</protein>
<dbReference type="GO" id="GO:0008440">
    <property type="term" value="F:inositol-1,4,5-trisphosphate 3-kinase activity"/>
    <property type="evidence" value="ECO:0007669"/>
    <property type="project" value="TreeGrafter"/>
</dbReference>
<feature type="region of interest" description="Disordered" evidence="5">
    <location>
        <begin position="973"/>
        <end position="1032"/>
    </location>
</feature>
<feature type="compositionally biased region" description="Basic and acidic residues" evidence="5">
    <location>
        <begin position="845"/>
        <end position="858"/>
    </location>
</feature>
<dbReference type="HOGENOM" id="CLU_001850_0_0_1"/>
<feature type="compositionally biased region" description="Polar residues" evidence="5">
    <location>
        <begin position="206"/>
        <end position="221"/>
    </location>
</feature>
<dbReference type="PANTHER" id="PTHR12400:SF21">
    <property type="entry name" value="KINASE"/>
    <property type="match status" value="1"/>
</dbReference>
<dbReference type="VEuPathDB" id="FungiDB:Z518_03262"/>
<feature type="compositionally biased region" description="Basic and acidic residues" evidence="5">
    <location>
        <begin position="142"/>
        <end position="158"/>
    </location>
</feature>
<feature type="compositionally biased region" description="Basic and acidic residues" evidence="5">
    <location>
        <begin position="973"/>
        <end position="1001"/>
    </location>
</feature>
<dbReference type="GO" id="GO:0000824">
    <property type="term" value="F:inositol-1,4,5,6-tetrakisphosphate 3-kinase activity"/>
    <property type="evidence" value="ECO:0007669"/>
    <property type="project" value="TreeGrafter"/>
</dbReference>
<feature type="compositionally biased region" description="Polar residues" evidence="5">
    <location>
        <begin position="560"/>
        <end position="579"/>
    </location>
</feature>
<feature type="compositionally biased region" description="Polar residues" evidence="5">
    <location>
        <begin position="907"/>
        <end position="916"/>
    </location>
</feature>
<feature type="compositionally biased region" description="Basic and acidic residues" evidence="5">
    <location>
        <begin position="392"/>
        <end position="436"/>
    </location>
</feature>
<dbReference type="Proteomes" id="UP000053617">
    <property type="component" value="Unassembled WGS sequence"/>
</dbReference>
<evidence type="ECO:0000256" key="1">
    <source>
        <dbReference type="ARBA" id="ARBA00007374"/>
    </source>
</evidence>
<dbReference type="RefSeq" id="XP_013275742.1">
    <property type="nucleotide sequence ID" value="XM_013420288.1"/>
</dbReference>
<dbReference type="SUPFAM" id="SSF56104">
    <property type="entry name" value="SAICAR synthase-like"/>
    <property type="match status" value="1"/>
</dbReference>
<dbReference type="STRING" id="1442369.A0A0D2IYZ0"/>
<keyword evidence="3 4" id="KW-0418">Kinase</keyword>
<evidence type="ECO:0000313" key="6">
    <source>
        <dbReference type="EMBL" id="KIX08606.1"/>
    </source>
</evidence>
<feature type="compositionally biased region" description="Polar residues" evidence="5">
    <location>
        <begin position="860"/>
        <end position="870"/>
    </location>
</feature>
<feature type="region of interest" description="Disordered" evidence="5">
    <location>
        <begin position="244"/>
        <end position="500"/>
    </location>
</feature>
<feature type="compositionally biased region" description="Polar residues" evidence="5">
    <location>
        <begin position="130"/>
        <end position="139"/>
    </location>
</feature>
<dbReference type="InterPro" id="IPR005522">
    <property type="entry name" value="IPK"/>
</dbReference>
<evidence type="ECO:0000313" key="7">
    <source>
        <dbReference type="Proteomes" id="UP000053617"/>
    </source>
</evidence>
<feature type="region of interest" description="Disordered" evidence="5">
    <location>
        <begin position="517"/>
        <end position="586"/>
    </location>
</feature>
<feature type="compositionally biased region" description="Basic and acidic residues" evidence="5">
    <location>
        <begin position="244"/>
        <end position="264"/>
    </location>
</feature>
<reference evidence="6 7" key="1">
    <citation type="submission" date="2015-01" db="EMBL/GenBank/DDBJ databases">
        <title>The Genome Sequence of Rhinocladiella mackenzie CBS 650.93.</title>
        <authorList>
            <consortium name="The Broad Institute Genomics Platform"/>
            <person name="Cuomo C."/>
            <person name="de Hoog S."/>
            <person name="Gorbushina A."/>
            <person name="Stielow B."/>
            <person name="Teixiera M."/>
            <person name="Abouelleil A."/>
            <person name="Chapman S.B."/>
            <person name="Priest M."/>
            <person name="Young S.K."/>
            <person name="Wortman J."/>
            <person name="Nusbaum C."/>
            <person name="Birren B."/>
        </authorList>
    </citation>
    <scope>NUCLEOTIDE SEQUENCE [LARGE SCALE GENOMIC DNA]</scope>
    <source>
        <strain evidence="6 7">CBS 650.93</strain>
    </source>
</reference>
<feature type="compositionally biased region" description="Basic and acidic residues" evidence="5">
    <location>
        <begin position="488"/>
        <end position="500"/>
    </location>
</feature>
<feature type="compositionally biased region" description="Polar residues" evidence="5">
    <location>
        <begin position="160"/>
        <end position="169"/>
    </location>
</feature>
<dbReference type="EMBL" id="KN847476">
    <property type="protein sequence ID" value="KIX08606.1"/>
    <property type="molecule type" value="Genomic_DNA"/>
</dbReference>
<feature type="compositionally biased region" description="Polar residues" evidence="5">
    <location>
        <begin position="540"/>
        <end position="550"/>
    </location>
</feature>
<dbReference type="Gene3D" id="3.30.470.160">
    <property type="entry name" value="Inositol polyphosphate kinase"/>
    <property type="match status" value="1"/>
</dbReference>
<dbReference type="Pfam" id="PF03770">
    <property type="entry name" value="IPK"/>
    <property type="match status" value="1"/>
</dbReference>
<feature type="compositionally biased region" description="Polar residues" evidence="5">
    <location>
        <begin position="97"/>
        <end position="111"/>
    </location>
</feature>
<feature type="compositionally biased region" description="Low complexity" evidence="5">
    <location>
        <begin position="1286"/>
        <end position="1296"/>
    </location>
</feature>
<feature type="compositionally biased region" description="Basic and acidic residues" evidence="5">
    <location>
        <begin position="740"/>
        <end position="749"/>
    </location>
</feature>
<feature type="compositionally biased region" description="Low complexity" evidence="5">
    <location>
        <begin position="32"/>
        <end position="46"/>
    </location>
</feature>
<dbReference type="EC" id="2.7.-.-" evidence="4"/>
<feature type="compositionally biased region" description="Basic and acidic residues" evidence="5">
    <location>
        <begin position="764"/>
        <end position="774"/>
    </location>
</feature>
<dbReference type="GO" id="GO:0005737">
    <property type="term" value="C:cytoplasm"/>
    <property type="evidence" value="ECO:0007669"/>
    <property type="project" value="TreeGrafter"/>
</dbReference>
<sequence length="1305" mass="144422">MSNSVPAGRPSAPASTVNGQSLLRHESGFTLTTTSPSSNSKPIPISRGTKGKQTYNGKAGGSHYNSLHRTATLGEQTPPLSERDSIFADHYVLHASDPSSSPERITPTPNNLRKAPVTMSTMVTHPVSPPESSKTSRPQTPRKYEWLRRSDSFTDKDAASSPSRPSTGTIHGIRRIASDGHSWAKKFHVTVDSMEGQDVKGHDTQSNKQDPFGGTTVNAQGGSEHDGPQHIAVDRDDAMRTALKEGPRTERSVSRGRAHVDKSIEATVKNPETGGTARSRKASHMMGIFDPRTGSQPPMFALGEQFSQAGASREPSKSSSRPTSPVHQDSLTGRTARRGSKDFIDTVAPSSRDASVAASLRGAAAASPHKPEHDPYFRQQDLSQKPPVPPKLLDESKGAYRSRSADELRSGKVVDAAKSEQPHKFDAVDDYHPTTREDEEEHISAAVYYPHPGPSPEEIERFTSPGEVAPDVGNLRPPVISPESLEMPENKALEPPRSTEHIDISVVSRNEKKIFHGNYHPHDEATADLGTPALSPVEETPSTAVVSTSESEMESPDEFGQQSHAEDISTTPTQLSSTLAKRPSEVHVPNTKAKVVLEPYKHQVGGHSTIFRFSRRAVCKQLNNRENEFYERIEHRHPDMLKFLPRYIGVLNVTFSKVPKQVPNSETRLDDKAGAEHPRQGEGRLAEATKSPDADSIPAISLPNEQPRIVSHSQQLGSIPQVILEQNKHIIPSNYFALPERPRSTDPNHGRQRSNGFDLPNAQVHDDQEQDKSPTRPSLPEHSNSWGNTSVNEGLKDKILREVFGPPPVQYYRRHISSHSTVPRLKNHHGPRRKNNLSANPFPRPDSKESKHSQEKLEAPSSTNENTQMSPLSEIAHNSDTANGVYASSASAFDDMKYGLEPVRTTGSEISTASSENKPHVKRRHSGMGLRRRRQSMNGRNTPDLEYFEDEAYATDVGPDIGNDAFLKDQTQKIDQRNQNSKDSKLCNGVREESTSKDWSRSNRHSVNLGESRDHSQADLIPSNPKDAQSSSSGDRVVYFILLEDLTSGMGRPCVLDLKMGTRQFGVEASKKKMESQRRKCKMTTSQQLGVRICGMQTFDARTQKVSYEDKYYGRDLKAGREFREALTRFLYDGVSYASVARHIPPILHKLSKLESMVRRLPGYRFYASSLLMLYDAEPHKSREAEEAARNGIDIAQQKRKEGKKWPPPIELKIVDFANCITGEDPLPPNTQAPPTHPHDVDRGYLRGLRTLKAYFERILSDIKNNDIKETSGRGEMTTDTEITKELSTSSSSSGITEEDGEVSV</sequence>
<organism evidence="6 7">
    <name type="scientific">Rhinocladiella mackenziei CBS 650.93</name>
    <dbReference type="NCBI Taxonomy" id="1442369"/>
    <lineage>
        <taxon>Eukaryota</taxon>
        <taxon>Fungi</taxon>
        <taxon>Dikarya</taxon>
        <taxon>Ascomycota</taxon>
        <taxon>Pezizomycotina</taxon>
        <taxon>Eurotiomycetes</taxon>
        <taxon>Chaetothyriomycetidae</taxon>
        <taxon>Chaetothyriales</taxon>
        <taxon>Herpotrichiellaceae</taxon>
        <taxon>Rhinocladiella</taxon>
    </lineage>
</organism>
<accession>A0A0D2IYZ0</accession>
<keyword evidence="2 4" id="KW-0808">Transferase</keyword>
<feature type="region of interest" description="Disordered" evidence="5">
    <location>
        <begin position="737"/>
        <end position="791"/>
    </location>
</feature>
<feature type="compositionally biased region" description="Polar residues" evidence="5">
    <location>
        <begin position="317"/>
        <end position="333"/>
    </location>
</feature>
<feature type="compositionally biased region" description="Polar residues" evidence="5">
    <location>
        <begin position="781"/>
        <end position="791"/>
    </location>
</feature>
<feature type="compositionally biased region" description="Polar residues" evidence="5">
    <location>
        <begin position="63"/>
        <end position="79"/>
    </location>
</feature>
<proteinExistence type="inferred from homology"/>
<feature type="compositionally biased region" description="Low complexity" evidence="5">
    <location>
        <begin position="354"/>
        <end position="367"/>
    </location>
</feature>
<feature type="region of interest" description="Disordered" evidence="5">
    <location>
        <begin position="1268"/>
        <end position="1305"/>
    </location>
</feature>
<dbReference type="InterPro" id="IPR038286">
    <property type="entry name" value="IPK_sf"/>
</dbReference>
<evidence type="ECO:0000256" key="4">
    <source>
        <dbReference type="RuleBase" id="RU363090"/>
    </source>
</evidence>
<feature type="region of interest" description="Disordered" evidence="5">
    <location>
        <begin position="814"/>
        <end position="870"/>
    </location>
</feature>
<gene>
    <name evidence="6" type="ORF">Z518_03262</name>
</gene>
<feature type="compositionally biased region" description="Basic and acidic residues" evidence="5">
    <location>
        <begin position="667"/>
        <end position="693"/>
    </location>
</feature>
<feature type="region of interest" description="Disordered" evidence="5">
    <location>
        <begin position="907"/>
        <end position="946"/>
    </location>
</feature>
<feature type="compositionally biased region" description="Basic residues" evidence="5">
    <location>
        <begin position="920"/>
        <end position="935"/>
    </location>
</feature>
<keyword evidence="7" id="KW-1185">Reference proteome</keyword>
<dbReference type="GO" id="GO:0005634">
    <property type="term" value="C:nucleus"/>
    <property type="evidence" value="ECO:0007669"/>
    <property type="project" value="TreeGrafter"/>
</dbReference>
<dbReference type="OrthoDB" id="2573163at2759"/>
<feature type="region of interest" description="Disordered" evidence="5">
    <location>
        <begin position="194"/>
        <end position="230"/>
    </location>
</feature>
<dbReference type="GeneID" id="25291333"/>